<feature type="compositionally biased region" description="Basic and acidic residues" evidence="1">
    <location>
        <begin position="139"/>
        <end position="173"/>
    </location>
</feature>
<evidence type="ECO:0000313" key="3">
    <source>
        <dbReference type="EMBL" id="KAG0318688.1"/>
    </source>
</evidence>
<dbReference type="EMBL" id="JAAAIP010000358">
    <property type="protein sequence ID" value="KAG0318688.1"/>
    <property type="molecule type" value="Genomic_DNA"/>
</dbReference>
<dbReference type="AlphaFoldDB" id="A0A9P6UTM8"/>
<feature type="region of interest" description="Disordered" evidence="1">
    <location>
        <begin position="56"/>
        <end position="283"/>
    </location>
</feature>
<organism evidence="3 4">
    <name type="scientific">Dissophora globulifera</name>
    <dbReference type="NCBI Taxonomy" id="979702"/>
    <lineage>
        <taxon>Eukaryota</taxon>
        <taxon>Fungi</taxon>
        <taxon>Fungi incertae sedis</taxon>
        <taxon>Mucoromycota</taxon>
        <taxon>Mortierellomycotina</taxon>
        <taxon>Mortierellomycetes</taxon>
        <taxon>Mortierellales</taxon>
        <taxon>Mortierellaceae</taxon>
        <taxon>Dissophora</taxon>
    </lineage>
</organism>
<gene>
    <name evidence="3" type="ORF">BGZ99_005505</name>
</gene>
<evidence type="ECO:0000256" key="2">
    <source>
        <dbReference type="SAM" id="Phobius"/>
    </source>
</evidence>
<feature type="compositionally biased region" description="Low complexity" evidence="1">
    <location>
        <begin position="385"/>
        <end position="404"/>
    </location>
</feature>
<feature type="compositionally biased region" description="Low complexity" evidence="1">
    <location>
        <begin position="223"/>
        <end position="247"/>
    </location>
</feature>
<accession>A0A9P6UTM8</accession>
<keyword evidence="4" id="KW-1185">Reference proteome</keyword>
<feature type="transmembrane region" description="Helical" evidence="2">
    <location>
        <begin position="286"/>
        <end position="308"/>
    </location>
</feature>
<keyword evidence="2" id="KW-1133">Transmembrane helix</keyword>
<keyword evidence="2" id="KW-0812">Transmembrane</keyword>
<name>A0A9P6UTM8_9FUNG</name>
<sequence length="431" mass="45458">MPLSTSAESRLGSRDLSIEPQLLQASNEFPDLYIYKHAAGVGDEEDRLASLQGKIFARDDHDSYDKKHPSIPGRKPLRTPHSVSTKKPSSDKTPHHGDKNHHYDGKDPHHGNKDPHYGDKNPHKGGKDPHHGGKYPHNGGKDPHHDGKDPHHNGKDPHHTGKDPHHGGKDSHHGKSPSHKPPTHKPSKTHHKPGGKPTSKPHSPHKPTDKPDSSSQPAPPVVIAPAATTTVPVVPVAPSPIASPAAADPNDGTDDNNNVTPLGQPKTTGLATGPTDKMSGASSSTLPTILGAVVGTVALGGLVALGVYRRRERRRTVEEYTAGADQPEMDEAPRTAFRHDSFMALVKDAAQGFYAPGTASPVPGAVAGASAGTGLRNVVSSSDLSRQASGRSQNSQRSQLSRRSGTYSGNNSLNGAMPPSTPPPLAYLGGR</sequence>
<keyword evidence="2" id="KW-0472">Membrane</keyword>
<feature type="compositionally biased region" description="Polar residues" evidence="1">
    <location>
        <begin position="405"/>
        <end position="414"/>
    </location>
</feature>
<feature type="compositionally biased region" description="Polar residues" evidence="1">
    <location>
        <begin position="255"/>
        <end position="270"/>
    </location>
</feature>
<dbReference type="OrthoDB" id="2435959at2759"/>
<feature type="compositionally biased region" description="Basic and acidic residues" evidence="1">
    <location>
        <begin position="56"/>
        <end position="68"/>
    </location>
</feature>
<comment type="caution">
    <text evidence="3">The sequence shown here is derived from an EMBL/GenBank/DDBJ whole genome shotgun (WGS) entry which is preliminary data.</text>
</comment>
<proteinExistence type="predicted"/>
<reference evidence="3" key="1">
    <citation type="journal article" date="2020" name="Fungal Divers.">
        <title>Resolving the Mortierellaceae phylogeny through synthesis of multi-gene phylogenetics and phylogenomics.</title>
        <authorList>
            <person name="Vandepol N."/>
            <person name="Liber J."/>
            <person name="Desiro A."/>
            <person name="Na H."/>
            <person name="Kennedy M."/>
            <person name="Barry K."/>
            <person name="Grigoriev I.V."/>
            <person name="Miller A.N."/>
            <person name="O'Donnell K."/>
            <person name="Stajich J.E."/>
            <person name="Bonito G."/>
        </authorList>
    </citation>
    <scope>NUCLEOTIDE SEQUENCE</scope>
    <source>
        <strain evidence="3">REB-010B</strain>
    </source>
</reference>
<dbReference type="Proteomes" id="UP000738325">
    <property type="component" value="Unassembled WGS sequence"/>
</dbReference>
<feature type="compositionally biased region" description="Basic residues" evidence="1">
    <location>
        <begin position="174"/>
        <end position="194"/>
    </location>
</feature>
<protein>
    <submittedName>
        <fullName evidence="3">Uncharacterized protein</fullName>
    </submittedName>
</protein>
<feature type="region of interest" description="Disordered" evidence="1">
    <location>
        <begin position="378"/>
        <end position="431"/>
    </location>
</feature>
<evidence type="ECO:0000313" key="4">
    <source>
        <dbReference type="Proteomes" id="UP000738325"/>
    </source>
</evidence>
<evidence type="ECO:0000256" key="1">
    <source>
        <dbReference type="SAM" id="MobiDB-lite"/>
    </source>
</evidence>
<feature type="compositionally biased region" description="Basic and acidic residues" evidence="1">
    <location>
        <begin position="88"/>
        <end position="131"/>
    </location>
</feature>